<feature type="repeat" description="PPR" evidence="2">
    <location>
        <begin position="464"/>
        <end position="499"/>
    </location>
</feature>
<dbReference type="GO" id="GO:0009451">
    <property type="term" value="P:RNA modification"/>
    <property type="evidence" value="ECO:0007669"/>
    <property type="project" value="InterPro"/>
</dbReference>
<feature type="repeat" description="PPR" evidence="2">
    <location>
        <begin position="325"/>
        <end position="360"/>
    </location>
</feature>
<organism evidence="4 5">
    <name type="scientific">Colocasia esculenta</name>
    <name type="common">Wild taro</name>
    <name type="synonym">Arum esculentum</name>
    <dbReference type="NCBI Taxonomy" id="4460"/>
    <lineage>
        <taxon>Eukaryota</taxon>
        <taxon>Viridiplantae</taxon>
        <taxon>Streptophyta</taxon>
        <taxon>Embryophyta</taxon>
        <taxon>Tracheophyta</taxon>
        <taxon>Spermatophyta</taxon>
        <taxon>Magnoliopsida</taxon>
        <taxon>Liliopsida</taxon>
        <taxon>Araceae</taxon>
        <taxon>Aroideae</taxon>
        <taxon>Colocasieae</taxon>
        <taxon>Colocasia</taxon>
    </lineage>
</organism>
<dbReference type="Pfam" id="PF20431">
    <property type="entry name" value="E_motif"/>
    <property type="match status" value="1"/>
</dbReference>
<dbReference type="EMBL" id="NMUH01008536">
    <property type="protein sequence ID" value="MQM18935.1"/>
    <property type="molecule type" value="Genomic_DNA"/>
</dbReference>
<evidence type="ECO:0000256" key="2">
    <source>
        <dbReference type="PROSITE-ProRule" id="PRU00708"/>
    </source>
</evidence>
<dbReference type="NCBIfam" id="TIGR00756">
    <property type="entry name" value="PPR"/>
    <property type="match status" value="4"/>
</dbReference>
<dbReference type="PROSITE" id="PS51375">
    <property type="entry name" value="PPR"/>
    <property type="match status" value="5"/>
</dbReference>
<dbReference type="InterPro" id="IPR011990">
    <property type="entry name" value="TPR-like_helical_dom_sf"/>
</dbReference>
<dbReference type="Pfam" id="PF01535">
    <property type="entry name" value="PPR"/>
    <property type="match status" value="6"/>
</dbReference>
<keyword evidence="5" id="KW-1185">Reference proteome</keyword>
<gene>
    <name evidence="4" type="ORF">Taro_051931</name>
</gene>
<evidence type="ECO:0000313" key="5">
    <source>
        <dbReference type="Proteomes" id="UP000652761"/>
    </source>
</evidence>
<dbReference type="PANTHER" id="PTHR47926">
    <property type="entry name" value="PENTATRICOPEPTIDE REPEAT-CONTAINING PROTEIN"/>
    <property type="match status" value="1"/>
</dbReference>
<feature type="domain" description="DYW" evidence="3">
    <location>
        <begin position="672"/>
        <end position="747"/>
    </location>
</feature>
<reference evidence="4" key="1">
    <citation type="submission" date="2017-07" db="EMBL/GenBank/DDBJ databases">
        <title>Taro Niue Genome Assembly and Annotation.</title>
        <authorList>
            <person name="Atibalentja N."/>
            <person name="Keating K."/>
            <person name="Fields C.J."/>
        </authorList>
    </citation>
    <scope>NUCLEOTIDE SEQUENCE</scope>
    <source>
        <strain evidence="4">Niue_2</strain>
        <tissue evidence="4">Leaf</tissue>
    </source>
</reference>
<feature type="repeat" description="PPR" evidence="2">
    <location>
        <begin position="85"/>
        <end position="119"/>
    </location>
</feature>
<dbReference type="AlphaFoldDB" id="A0A843XII0"/>
<evidence type="ECO:0000256" key="1">
    <source>
        <dbReference type="ARBA" id="ARBA00022737"/>
    </source>
</evidence>
<evidence type="ECO:0000313" key="4">
    <source>
        <dbReference type="EMBL" id="MQM18935.1"/>
    </source>
</evidence>
<sequence length="747" mass="82631">MAARAAARRLGEEGVAFRWNRLIAQRAQKDPAAALPLYKSMRVRSVPPNNHTFPSVLRACAALRDPFNPAQLHAHLTRLGLLHPHRHASAALVDAYGKCGLPDHALRLFEEIPQKDLDPFIWTVLINSLAVNGLTPQAFEAFSRMRRSDDPQCCSGDVVTLTALVSASESLLCGQMLHALIIRRGFDANVRLVNTLVHMYARCQATDDAWDCFRCIPPDMKDVVSWNTVITGLAMNGKNEDALSLFDEMVTFGEAPNRVTLISVVKCCAQLGCGQTAHHIHEYIVSHHPQLLNDVVLMTALVDMHARCGDLERARQVFDGTEGKNAVSWSAMVAGYEQASMPEEALLVFKGMLAEEGIRPNAVTMLSVIAACAALGASRPGRMVHKYVVSAGIEDDTRVFSGLIDMYAKCGDLHLARRLFRGTGHVEKSVISWTAMIGAEGLHGEGRRALSLFAEMQEQGFKPNEVTLVSLLSACSHTGLVEEGMSCFGNMERDHGITPNPKHYSCAVDLLGRAGKLDEAYDLICNMPTDADLAVWGSLLGACRIHGNSNLGELIEDRILSLNPQSAGYRVLLANMYGRAGRWEDVVRVRVALRNDRVRKAAGCTFIEIGNKVYSFMAEDRSHEHSELIYSELHALDIRVRNAGYVKESSVIANHRDAKEVALADVQASSGYHSERLAIAFWVLMNDRGRIRGGTEPIRITKNLRVCEDCHVYTKFVSKVIKRELIVRDSHRFHHFKDGICSCGDYW</sequence>
<comment type="caution">
    <text evidence="4">The sequence shown here is derived from an EMBL/GenBank/DDBJ whole genome shotgun (WGS) entry which is preliminary data.</text>
</comment>
<protein>
    <recommendedName>
        <fullName evidence="3">DYW domain-containing protein</fullName>
    </recommendedName>
</protein>
<dbReference type="GO" id="GO:0008270">
    <property type="term" value="F:zinc ion binding"/>
    <property type="evidence" value="ECO:0007669"/>
    <property type="project" value="InterPro"/>
</dbReference>
<dbReference type="PANTHER" id="PTHR47926:SF452">
    <property type="entry name" value="PENTATRICOPEPTIDE REPEAT-CONTAINING PROTEIN"/>
    <property type="match status" value="1"/>
</dbReference>
<keyword evidence="1" id="KW-0677">Repeat</keyword>
<feature type="repeat" description="PPR" evidence="2">
    <location>
        <begin position="222"/>
        <end position="256"/>
    </location>
</feature>
<dbReference type="Pfam" id="PF13041">
    <property type="entry name" value="PPR_2"/>
    <property type="match status" value="2"/>
</dbReference>
<name>A0A843XII0_COLES</name>
<dbReference type="Gene3D" id="1.25.40.10">
    <property type="entry name" value="Tetratricopeptide repeat domain"/>
    <property type="match status" value="5"/>
</dbReference>
<dbReference type="FunFam" id="1.25.40.10:FF:000090">
    <property type="entry name" value="Pentatricopeptide repeat-containing protein, chloroplastic"/>
    <property type="match status" value="1"/>
</dbReference>
<dbReference type="InterPro" id="IPR032867">
    <property type="entry name" value="DYW_dom"/>
</dbReference>
<dbReference type="GO" id="GO:0003723">
    <property type="term" value="F:RNA binding"/>
    <property type="evidence" value="ECO:0007669"/>
    <property type="project" value="InterPro"/>
</dbReference>
<dbReference type="InterPro" id="IPR046960">
    <property type="entry name" value="PPR_At4g14850-like_plant"/>
</dbReference>
<evidence type="ECO:0000259" key="3">
    <source>
        <dbReference type="Pfam" id="PF14432"/>
    </source>
</evidence>
<dbReference type="FunFam" id="1.25.40.10:FF:000396">
    <property type="entry name" value="Pentatricopeptide repeat-containing protein At2g36730"/>
    <property type="match status" value="1"/>
</dbReference>
<dbReference type="OrthoDB" id="1920279at2759"/>
<dbReference type="Proteomes" id="UP000652761">
    <property type="component" value="Unassembled WGS sequence"/>
</dbReference>
<dbReference type="InterPro" id="IPR002885">
    <property type="entry name" value="PPR_rpt"/>
</dbReference>
<dbReference type="Pfam" id="PF14432">
    <property type="entry name" value="DYW_deaminase"/>
    <property type="match status" value="1"/>
</dbReference>
<dbReference type="InterPro" id="IPR046848">
    <property type="entry name" value="E_motif"/>
</dbReference>
<dbReference type="FunFam" id="1.25.40.10:FF:000285">
    <property type="entry name" value="Pentatricopeptide repeat-containing protein, chloroplastic"/>
    <property type="match status" value="1"/>
</dbReference>
<proteinExistence type="predicted"/>
<accession>A0A843XII0</accession>
<feature type="repeat" description="PPR" evidence="2">
    <location>
        <begin position="429"/>
        <end position="463"/>
    </location>
</feature>